<feature type="region of interest" description="Disordered" evidence="1">
    <location>
        <begin position="1"/>
        <end position="20"/>
    </location>
</feature>
<evidence type="ECO:0000256" key="1">
    <source>
        <dbReference type="SAM" id="MobiDB-lite"/>
    </source>
</evidence>
<gene>
    <name evidence="3" type="ORF">Mal48_35870</name>
</gene>
<dbReference type="InterPro" id="IPR032585">
    <property type="entry name" value="DUF4912"/>
</dbReference>
<dbReference type="Pfam" id="PF07498">
    <property type="entry name" value="Rho_N"/>
    <property type="match status" value="1"/>
</dbReference>
<dbReference type="GO" id="GO:0006353">
    <property type="term" value="P:DNA-templated transcription termination"/>
    <property type="evidence" value="ECO:0007669"/>
    <property type="project" value="InterPro"/>
</dbReference>
<dbReference type="InterPro" id="IPR036269">
    <property type="entry name" value="Rho_N_sf"/>
</dbReference>
<dbReference type="KEGG" id="tpol:Mal48_35870"/>
<evidence type="ECO:0000313" key="4">
    <source>
        <dbReference type="Proteomes" id="UP000315724"/>
    </source>
</evidence>
<organism evidence="3 4">
    <name type="scientific">Thalassoglobus polymorphus</name>
    <dbReference type="NCBI Taxonomy" id="2527994"/>
    <lineage>
        <taxon>Bacteria</taxon>
        <taxon>Pseudomonadati</taxon>
        <taxon>Planctomycetota</taxon>
        <taxon>Planctomycetia</taxon>
        <taxon>Planctomycetales</taxon>
        <taxon>Planctomycetaceae</taxon>
        <taxon>Thalassoglobus</taxon>
    </lineage>
</organism>
<dbReference type="Gene3D" id="1.10.720.10">
    <property type="match status" value="1"/>
</dbReference>
<dbReference type="RefSeq" id="WP_145202094.1">
    <property type="nucleotide sequence ID" value="NZ_CP036267.1"/>
</dbReference>
<dbReference type="InterPro" id="IPR011112">
    <property type="entry name" value="Rho-like_N"/>
</dbReference>
<dbReference type="Pfam" id="PF16258">
    <property type="entry name" value="DUF4912"/>
    <property type="match status" value="1"/>
</dbReference>
<sequence>MSHDERPQEAERLHKSDRISDLSSLTVPELRELAKSKKISGAGRLRKNELINELLAVGGTSKERPDEKADDWLQVENFGPYWFGVEWHVSQKLQKRAAAALGRDWHRVRKVLRVYRVDWGDSGPHAREHAEDLEIPEQASRWFVQIDAQSSGWKVELGYLAPGGRFFSLLQSAAIEVASLRKGDSGLPLGANDSQPQSASRFTNVDRLFLAIEGEVSVNGTTQPGANVSIDDQTVQVHSRLGQFQKRSPLLDGRLFLPIVAEYGNQRLRAVVSIETNIHYLEAEKTASDQ</sequence>
<dbReference type="OrthoDB" id="9812700at2"/>
<evidence type="ECO:0000259" key="2">
    <source>
        <dbReference type="SMART" id="SM00959"/>
    </source>
</evidence>
<protein>
    <recommendedName>
        <fullName evidence="2">Rho termination factor-like N-terminal domain-containing protein</fullName>
    </recommendedName>
</protein>
<name>A0A517QRT1_9PLAN</name>
<evidence type="ECO:0000313" key="3">
    <source>
        <dbReference type="EMBL" id="QDT34327.1"/>
    </source>
</evidence>
<dbReference type="Proteomes" id="UP000315724">
    <property type="component" value="Chromosome"/>
</dbReference>
<feature type="domain" description="Rho termination factor-like N-terminal" evidence="2">
    <location>
        <begin position="21"/>
        <end position="63"/>
    </location>
</feature>
<keyword evidence="4" id="KW-1185">Reference proteome</keyword>
<dbReference type="AlphaFoldDB" id="A0A517QRT1"/>
<dbReference type="EMBL" id="CP036267">
    <property type="protein sequence ID" value="QDT34327.1"/>
    <property type="molecule type" value="Genomic_DNA"/>
</dbReference>
<dbReference type="SMART" id="SM00959">
    <property type="entry name" value="Rho_N"/>
    <property type="match status" value="1"/>
</dbReference>
<proteinExistence type="predicted"/>
<accession>A0A517QRT1</accession>
<dbReference type="SUPFAM" id="SSF68912">
    <property type="entry name" value="Rho N-terminal domain-like"/>
    <property type="match status" value="1"/>
</dbReference>
<reference evidence="3 4" key="1">
    <citation type="submission" date="2019-02" db="EMBL/GenBank/DDBJ databases">
        <title>Deep-cultivation of Planctomycetes and their phenomic and genomic characterization uncovers novel biology.</title>
        <authorList>
            <person name="Wiegand S."/>
            <person name="Jogler M."/>
            <person name="Boedeker C."/>
            <person name="Pinto D."/>
            <person name="Vollmers J."/>
            <person name="Rivas-Marin E."/>
            <person name="Kohn T."/>
            <person name="Peeters S.H."/>
            <person name="Heuer A."/>
            <person name="Rast P."/>
            <person name="Oberbeckmann S."/>
            <person name="Bunk B."/>
            <person name="Jeske O."/>
            <person name="Meyerdierks A."/>
            <person name="Storesund J.E."/>
            <person name="Kallscheuer N."/>
            <person name="Luecker S."/>
            <person name="Lage O.M."/>
            <person name="Pohl T."/>
            <person name="Merkel B.J."/>
            <person name="Hornburger P."/>
            <person name="Mueller R.-W."/>
            <person name="Bruemmer F."/>
            <person name="Labrenz M."/>
            <person name="Spormann A.M."/>
            <person name="Op den Camp H."/>
            <person name="Overmann J."/>
            <person name="Amann R."/>
            <person name="Jetten M.S.M."/>
            <person name="Mascher T."/>
            <person name="Medema M.H."/>
            <person name="Devos D.P."/>
            <person name="Kaster A.-K."/>
            <person name="Ovreas L."/>
            <person name="Rohde M."/>
            <person name="Galperin M.Y."/>
            <person name="Jogler C."/>
        </authorList>
    </citation>
    <scope>NUCLEOTIDE SEQUENCE [LARGE SCALE GENOMIC DNA]</scope>
    <source>
        <strain evidence="3 4">Mal48</strain>
    </source>
</reference>